<comment type="similarity">
    <text evidence="2">Belongs to the virb1 family.</text>
</comment>
<dbReference type="PANTHER" id="PTHR37423">
    <property type="entry name" value="SOLUBLE LYTIC MUREIN TRANSGLYCOSYLASE-RELATED"/>
    <property type="match status" value="1"/>
</dbReference>
<dbReference type="Gene3D" id="1.25.20.10">
    <property type="entry name" value="Bacterial muramidases"/>
    <property type="match status" value="1"/>
</dbReference>
<evidence type="ECO:0000256" key="3">
    <source>
        <dbReference type="ARBA" id="ARBA00022729"/>
    </source>
</evidence>
<evidence type="ECO:0000256" key="2">
    <source>
        <dbReference type="ARBA" id="ARBA00009387"/>
    </source>
</evidence>
<evidence type="ECO:0000259" key="5">
    <source>
        <dbReference type="Pfam" id="PF01464"/>
    </source>
</evidence>
<dbReference type="SUPFAM" id="SSF48435">
    <property type="entry name" value="Bacterial muramidases"/>
    <property type="match status" value="1"/>
</dbReference>
<sequence length="682" mass="72748">MFIARGTPRAVLAGAFAAALAIAVSLSLPAAPATDGIDQIITGAINPAPVPVPTASSAGSAEFRSALEMLSAQKYADAYGAARTLGSNVERRTIQWGAIYYGNGQIDADAVQRFSAEAPDFAAPAVFRTRIEQALIRADAPGPMLIKLLGGAMPATLDAQIALAGAYVTAGETGRATAIARSIWTEEYLDAGGEQKVLGALGTLLTPQDHWARAEHLMMHDRAGGVDRLLKLLTPGEKKLAVARNAVSRNATDAKKLLDAVDPAFRANPIYLFSRAQRARQFELWDDAIAYLDRGKASDPDSAEWWYERQTLIRQLLSAGDAKRAYRAAASYTAGPEGRLVEARFHAGWIALSFLRDAKAAVKHFEAMAKLATLPDSVAQANYWLGRARAEAGDAAGAHSAFGIAASYGTIYYGLLARSELGMKPVELRAMPATADSEASFDGREVVRAINLLVASGEATMAAPLLRTLAQGLKTGPEFVLAARLAQKIDAHHLAIVIADIADKRGVPLDLFSFPKDGLPTTRLAEIDRAAIYAVTRTESRFQPDAISSSGARGLMQLMPGTAKETAQKMGVAYSQSRLTSDPAYNALLGSTYLATQLETYSGSLVLAAAAYNAGAGNANKWITAFGDPRAENVDPVVWVELIPFQETRKYVQRVLGNYLVYRARLGQEPMTLTDALHSIAG</sequence>
<dbReference type="GO" id="GO:0016020">
    <property type="term" value="C:membrane"/>
    <property type="evidence" value="ECO:0007669"/>
    <property type="project" value="InterPro"/>
</dbReference>
<evidence type="ECO:0000313" key="6">
    <source>
        <dbReference type="EMBL" id="MBI4922828.1"/>
    </source>
</evidence>
<comment type="caution">
    <text evidence="6">The sequence shown here is derived from an EMBL/GenBank/DDBJ whole genome shotgun (WGS) entry which is preliminary data.</text>
</comment>
<feature type="signal peptide" evidence="4">
    <location>
        <begin position="1"/>
        <end position="30"/>
    </location>
</feature>
<dbReference type="EMBL" id="JACRAF010000038">
    <property type="protein sequence ID" value="MBI4922828.1"/>
    <property type="molecule type" value="Genomic_DNA"/>
</dbReference>
<dbReference type="Proteomes" id="UP000782610">
    <property type="component" value="Unassembled WGS sequence"/>
</dbReference>
<dbReference type="InterPro" id="IPR008258">
    <property type="entry name" value="Transglycosylase_SLT_dom_1"/>
</dbReference>
<dbReference type="InterPro" id="IPR000189">
    <property type="entry name" value="Transglyc_AS"/>
</dbReference>
<organism evidence="6 7">
    <name type="scientific">Devosia nanyangense</name>
    <dbReference type="NCBI Taxonomy" id="1228055"/>
    <lineage>
        <taxon>Bacteria</taxon>
        <taxon>Pseudomonadati</taxon>
        <taxon>Pseudomonadota</taxon>
        <taxon>Alphaproteobacteria</taxon>
        <taxon>Hyphomicrobiales</taxon>
        <taxon>Devosiaceae</taxon>
        <taxon>Devosia</taxon>
    </lineage>
</organism>
<reference evidence="6" key="1">
    <citation type="submission" date="2020-07" db="EMBL/GenBank/DDBJ databases">
        <title>Huge and variable diversity of episymbiotic CPR bacteria and DPANN archaea in groundwater ecosystems.</title>
        <authorList>
            <person name="He C.Y."/>
            <person name="Keren R."/>
            <person name="Whittaker M."/>
            <person name="Farag I.F."/>
            <person name="Doudna J."/>
            <person name="Cate J.H.D."/>
            <person name="Banfield J.F."/>
        </authorList>
    </citation>
    <scope>NUCLEOTIDE SEQUENCE</scope>
    <source>
        <strain evidence="6">NC_groundwater_1586_Pr3_B-0.1um_66_15</strain>
    </source>
</reference>
<proteinExistence type="inferred from homology"/>
<dbReference type="Pfam" id="PF01464">
    <property type="entry name" value="SLT"/>
    <property type="match status" value="1"/>
</dbReference>
<dbReference type="InterPro" id="IPR008939">
    <property type="entry name" value="Lytic_TGlycosylase_superhlx_U"/>
</dbReference>
<dbReference type="Gene3D" id="1.10.530.10">
    <property type="match status" value="1"/>
</dbReference>
<dbReference type="CDD" id="cd13401">
    <property type="entry name" value="Slt70-like"/>
    <property type="match status" value="1"/>
</dbReference>
<name>A0A933L2M2_9HYPH</name>
<accession>A0A933L2M2</accession>
<evidence type="ECO:0000313" key="7">
    <source>
        <dbReference type="Proteomes" id="UP000782610"/>
    </source>
</evidence>
<dbReference type="GO" id="GO:0042597">
    <property type="term" value="C:periplasmic space"/>
    <property type="evidence" value="ECO:0007669"/>
    <property type="project" value="InterPro"/>
</dbReference>
<dbReference type="InterPro" id="IPR023346">
    <property type="entry name" value="Lysozyme-like_dom_sf"/>
</dbReference>
<evidence type="ECO:0000256" key="1">
    <source>
        <dbReference type="ARBA" id="ARBA00007734"/>
    </source>
</evidence>
<comment type="similarity">
    <text evidence="1">Belongs to the transglycosylase Slt family.</text>
</comment>
<dbReference type="GO" id="GO:0004553">
    <property type="term" value="F:hydrolase activity, hydrolyzing O-glycosyl compounds"/>
    <property type="evidence" value="ECO:0007669"/>
    <property type="project" value="InterPro"/>
</dbReference>
<dbReference type="SUPFAM" id="SSF53955">
    <property type="entry name" value="Lysozyme-like"/>
    <property type="match status" value="1"/>
</dbReference>
<feature type="chain" id="PRO_5037589562" evidence="4">
    <location>
        <begin position="31"/>
        <end position="682"/>
    </location>
</feature>
<dbReference type="PROSITE" id="PS00922">
    <property type="entry name" value="TRANSGLYCOSYLASE"/>
    <property type="match status" value="1"/>
</dbReference>
<evidence type="ECO:0000256" key="4">
    <source>
        <dbReference type="SAM" id="SignalP"/>
    </source>
</evidence>
<dbReference type="PANTHER" id="PTHR37423:SF2">
    <property type="entry name" value="MEMBRANE-BOUND LYTIC MUREIN TRANSGLYCOSYLASE C"/>
    <property type="match status" value="1"/>
</dbReference>
<protein>
    <submittedName>
        <fullName evidence="6">Lytic transglycosylase domain-containing protein</fullName>
    </submittedName>
</protein>
<keyword evidence="3 4" id="KW-0732">Signal</keyword>
<dbReference type="GO" id="GO:0000270">
    <property type="term" value="P:peptidoglycan metabolic process"/>
    <property type="evidence" value="ECO:0007669"/>
    <property type="project" value="InterPro"/>
</dbReference>
<gene>
    <name evidence="6" type="ORF">HY834_13865</name>
</gene>
<dbReference type="AlphaFoldDB" id="A0A933L2M2"/>
<feature type="domain" description="Transglycosylase SLT" evidence="5">
    <location>
        <begin position="526"/>
        <end position="629"/>
    </location>
</feature>
<dbReference type="GO" id="GO:0008933">
    <property type="term" value="F:peptidoglycan lytic transglycosylase activity"/>
    <property type="evidence" value="ECO:0007669"/>
    <property type="project" value="InterPro"/>
</dbReference>